<dbReference type="InterPro" id="IPR036388">
    <property type="entry name" value="WH-like_DNA-bd_sf"/>
</dbReference>
<dbReference type="PANTHER" id="PTHR43133:SF46">
    <property type="entry name" value="RNA POLYMERASE SIGMA-70 FACTOR ECF SUBFAMILY"/>
    <property type="match status" value="1"/>
</dbReference>
<dbReference type="InterPro" id="IPR013325">
    <property type="entry name" value="RNA_pol_sigma_r2"/>
</dbReference>
<evidence type="ECO:0000259" key="5">
    <source>
        <dbReference type="Pfam" id="PF04542"/>
    </source>
</evidence>
<dbReference type="Pfam" id="PF04542">
    <property type="entry name" value="Sigma70_r2"/>
    <property type="match status" value="1"/>
</dbReference>
<dbReference type="InterPro" id="IPR013324">
    <property type="entry name" value="RNA_pol_sigma_r3/r4-like"/>
</dbReference>
<organism evidence="7 8">
    <name type="scientific">Hymenobacter tibetensis</name>
    <dbReference type="NCBI Taxonomy" id="497967"/>
    <lineage>
        <taxon>Bacteria</taxon>
        <taxon>Pseudomonadati</taxon>
        <taxon>Bacteroidota</taxon>
        <taxon>Cytophagia</taxon>
        <taxon>Cytophagales</taxon>
        <taxon>Hymenobacteraceae</taxon>
        <taxon>Hymenobacter</taxon>
    </lineage>
</organism>
<comment type="similarity">
    <text evidence="1">Belongs to the sigma-70 factor family. ECF subfamily.</text>
</comment>
<evidence type="ECO:0000259" key="6">
    <source>
        <dbReference type="Pfam" id="PF08281"/>
    </source>
</evidence>
<dbReference type="Gene3D" id="1.10.10.10">
    <property type="entry name" value="Winged helix-like DNA-binding domain superfamily/Winged helix DNA-binding domain"/>
    <property type="match status" value="1"/>
</dbReference>
<keyword evidence="8" id="KW-1185">Reference proteome</keyword>
<dbReference type="PANTHER" id="PTHR43133">
    <property type="entry name" value="RNA POLYMERASE ECF-TYPE SIGMA FACTO"/>
    <property type="match status" value="1"/>
</dbReference>
<evidence type="ECO:0000256" key="2">
    <source>
        <dbReference type="ARBA" id="ARBA00023015"/>
    </source>
</evidence>
<dbReference type="RefSeq" id="WP_243795491.1">
    <property type="nucleotide sequence ID" value="NZ_CP094669.1"/>
</dbReference>
<proteinExistence type="inferred from homology"/>
<dbReference type="Proteomes" id="UP000831113">
    <property type="component" value="Chromosome"/>
</dbReference>
<name>A0ABY4CSS1_9BACT</name>
<evidence type="ECO:0000256" key="4">
    <source>
        <dbReference type="ARBA" id="ARBA00023163"/>
    </source>
</evidence>
<dbReference type="SUPFAM" id="SSF88659">
    <property type="entry name" value="Sigma3 and sigma4 domains of RNA polymerase sigma factors"/>
    <property type="match status" value="1"/>
</dbReference>
<dbReference type="InterPro" id="IPR014284">
    <property type="entry name" value="RNA_pol_sigma-70_dom"/>
</dbReference>
<feature type="domain" description="RNA polymerase sigma factor 70 region 4 type 2" evidence="6">
    <location>
        <begin position="122"/>
        <end position="168"/>
    </location>
</feature>
<sequence length="202" mass="23171">MSREQDEKTLLEAVAAGSREAFTCLYSTHLSGLFRYARLFVASPAEAEELIQEVFVRIWERRATLTHISSFKAYAYQTTKHLVIDCWREKKQQAIQQQRFLREAAAPSLADEELIYHQGYQLAQQAIAQLPPKRKQIFLLRTQDELSLDDIAQELAISKPVVKKQFYAATAFVKAYLKRHADWSFGAFCLLALVKLTVKSAQ</sequence>
<evidence type="ECO:0000256" key="3">
    <source>
        <dbReference type="ARBA" id="ARBA00023082"/>
    </source>
</evidence>
<evidence type="ECO:0000313" key="8">
    <source>
        <dbReference type="Proteomes" id="UP000831113"/>
    </source>
</evidence>
<keyword evidence="3" id="KW-0731">Sigma factor</keyword>
<dbReference type="InterPro" id="IPR039425">
    <property type="entry name" value="RNA_pol_sigma-70-like"/>
</dbReference>
<dbReference type="InterPro" id="IPR007627">
    <property type="entry name" value="RNA_pol_sigma70_r2"/>
</dbReference>
<keyword evidence="2" id="KW-0805">Transcription regulation</keyword>
<feature type="domain" description="RNA polymerase sigma-70 region 2" evidence="5">
    <location>
        <begin position="25"/>
        <end position="91"/>
    </location>
</feature>
<protein>
    <submittedName>
        <fullName evidence="7">Sigma-70 family RNA polymerase sigma factor</fullName>
    </submittedName>
</protein>
<reference evidence="7 8" key="1">
    <citation type="submission" date="2022-03" db="EMBL/GenBank/DDBJ databases">
        <title>Hymenobactersp. isolated from the air.</title>
        <authorList>
            <person name="Won M."/>
            <person name="Kwon S.-W."/>
        </authorList>
    </citation>
    <scope>NUCLEOTIDE SEQUENCE [LARGE SCALE GENOMIC DNA]</scope>
    <source>
        <strain evidence="7 8">KACC 21982</strain>
    </source>
</reference>
<dbReference type="EMBL" id="CP094669">
    <property type="protein sequence ID" value="UOG73300.1"/>
    <property type="molecule type" value="Genomic_DNA"/>
</dbReference>
<evidence type="ECO:0000256" key="1">
    <source>
        <dbReference type="ARBA" id="ARBA00010641"/>
    </source>
</evidence>
<dbReference type="Pfam" id="PF08281">
    <property type="entry name" value="Sigma70_r4_2"/>
    <property type="match status" value="1"/>
</dbReference>
<dbReference type="NCBIfam" id="TIGR02937">
    <property type="entry name" value="sigma70-ECF"/>
    <property type="match status" value="1"/>
</dbReference>
<dbReference type="Gene3D" id="1.10.1740.10">
    <property type="match status" value="1"/>
</dbReference>
<gene>
    <name evidence="7" type="ORF">MTX78_14330</name>
</gene>
<dbReference type="InterPro" id="IPR013249">
    <property type="entry name" value="RNA_pol_sigma70_r4_t2"/>
</dbReference>
<evidence type="ECO:0000313" key="7">
    <source>
        <dbReference type="EMBL" id="UOG73300.1"/>
    </source>
</evidence>
<keyword evidence="4" id="KW-0804">Transcription</keyword>
<dbReference type="SUPFAM" id="SSF88946">
    <property type="entry name" value="Sigma2 domain of RNA polymerase sigma factors"/>
    <property type="match status" value="1"/>
</dbReference>
<accession>A0ABY4CSS1</accession>